<comment type="caution">
    <text evidence="1">The sequence shown here is derived from an EMBL/GenBank/DDBJ whole genome shotgun (WGS) entry which is preliminary data.</text>
</comment>
<proteinExistence type="predicted"/>
<dbReference type="Proteomes" id="UP001239213">
    <property type="component" value="Unassembled WGS sequence"/>
</dbReference>
<accession>A0AAI9XX61</accession>
<name>A0AAI9XX61_9PEZI</name>
<gene>
    <name evidence="1" type="ORF">CCUS01_01225</name>
</gene>
<reference evidence="1" key="1">
    <citation type="submission" date="2016-11" db="EMBL/GenBank/DDBJ databases">
        <title>The genome sequence of Colletotrichum cuscutae.</title>
        <authorList>
            <person name="Baroncelli R."/>
        </authorList>
    </citation>
    <scope>NUCLEOTIDE SEQUENCE</scope>
    <source>
        <strain evidence="1">IMI 304802</strain>
    </source>
</reference>
<evidence type="ECO:0000313" key="1">
    <source>
        <dbReference type="EMBL" id="KAK1466376.1"/>
    </source>
</evidence>
<organism evidence="1 2">
    <name type="scientific">Colletotrichum cuscutae</name>
    <dbReference type="NCBI Taxonomy" id="1209917"/>
    <lineage>
        <taxon>Eukaryota</taxon>
        <taxon>Fungi</taxon>
        <taxon>Dikarya</taxon>
        <taxon>Ascomycota</taxon>
        <taxon>Pezizomycotina</taxon>
        <taxon>Sordariomycetes</taxon>
        <taxon>Hypocreomycetidae</taxon>
        <taxon>Glomerellales</taxon>
        <taxon>Glomerellaceae</taxon>
        <taxon>Colletotrichum</taxon>
        <taxon>Colletotrichum acutatum species complex</taxon>
    </lineage>
</organism>
<feature type="non-terminal residue" evidence="1">
    <location>
        <position position="1"/>
    </location>
</feature>
<dbReference type="EMBL" id="MPDP01000260">
    <property type="protein sequence ID" value="KAK1466376.1"/>
    <property type="molecule type" value="Genomic_DNA"/>
</dbReference>
<keyword evidence="2" id="KW-1185">Reference proteome</keyword>
<dbReference type="AlphaFoldDB" id="A0AAI9XX61"/>
<sequence>VVDALDEARLEKTCIGSHFPGTSQVRVVLRTKNERSHLDHLEYTSRAQLGIIGADSSPDIQSQNCPNYGLQCQVVGRLWRLGQKEKVFWKILRTKSTFDHCLETKHMRAYVSTVEAEAAIDARITTSSRTLPSPEILCRQRQRKRCTETRWAIGFSTPTPEPVP</sequence>
<protein>
    <submittedName>
        <fullName evidence="1">Uncharacterized protein</fullName>
    </submittedName>
</protein>
<evidence type="ECO:0000313" key="2">
    <source>
        <dbReference type="Proteomes" id="UP001239213"/>
    </source>
</evidence>